<accession>A0ABD3E7G3</accession>
<gene>
    <name evidence="8" type="primary">COMT2</name>
    <name evidence="8" type="ORF">CASFOL_006686</name>
</gene>
<keyword evidence="2 8" id="KW-0808">Transferase</keyword>
<keyword evidence="9" id="KW-1185">Reference proteome</keyword>
<dbReference type="EC" id="2.1.1.68" evidence="8"/>
<keyword evidence="3" id="KW-0949">S-adenosyl-L-methionine</keyword>
<sequence>MNYKNSDEEAYLFALELSCGSVLPMVLRAAIELDLPELIKELGGPAGDFVSPADIAARLDPAACTNAAAHLVVDRILRLLASYSILKCTFKDGVGRVYALAPVCKFFTKNEDGVSMAPLFLLQQDKVSIDYWYQLKDVVLEGENPLTKLAGNSAYEVLGRSVRLSNIFNRAMSDHSTIIMNKILDKYDGFDGLKSLVDVGGGTGAALSMITSKYPSIQAINFDLSHVIQNAPSYPGVEHVAGDMFVSVPKGDAIFLKWILHNWTDEHCLKLLENCYESLPEKGKVIVGEEIVPELPDNGRSTKASLLLDLSMMILCSDGKKRTENEFRALAIRAGFKQFNKVCCANNVWILELGK</sequence>
<dbReference type="GO" id="GO:0032259">
    <property type="term" value="P:methylation"/>
    <property type="evidence" value="ECO:0007669"/>
    <property type="project" value="UniProtKB-KW"/>
</dbReference>
<evidence type="ECO:0000259" key="7">
    <source>
        <dbReference type="Pfam" id="PF08100"/>
    </source>
</evidence>
<comment type="caution">
    <text evidence="8">The sequence shown here is derived from an EMBL/GenBank/DDBJ whole genome shotgun (WGS) entry which is preliminary data.</text>
</comment>
<evidence type="ECO:0000313" key="8">
    <source>
        <dbReference type="EMBL" id="KAL3650283.1"/>
    </source>
</evidence>
<evidence type="ECO:0000256" key="4">
    <source>
        <dbReference type="ARBA" id="ARBA00034481"/>
    </source>
</evidence>
<dbReference type="EMBL" id="JAVIJP010000007">
    <property type="protein sequence ID" value="KAL3650283.1"/>
    <property type="molecule type" value="Genomic_DNA"/>
</dbReference>
<dbReference type="CDD" id="cd02440">
    <property type="entry name" value="AdoMet_MTases"/>
    <property type="match status" value="1"/>
</dbReference>
<name>A0ABD3E7G3_9LAMI</name>
<dbReference type="Pfam" id="PF00891">
    <property type="entry name" value="Methyltransf_2"/>
    <property type="match status" value="1"/>
</dbReference>
<evidence type="ECO:0000256" key="5">
    <source>
        <dbReference type="PIRSR" id="PIRSR005739-1"/>
    </source>
</evidence>
<proteinExistence type="inferred from homology"/>
<dbReference type="GO" id="GO:0047763">
    <property type="term" value="F:caffeate O-methyltransferase activity"/>
    <property type="evidence" value="ECO:0007669"/>
    <property type="project" value="UniProtKB-EC"/>
</dbReference>
<dbReference type="FunFam" id="1.10.10.10:FF:000357">
    <property type="entry name" value="Caffeic acid 3-O-methyltransferase"/>
    <property type="match status" value="1"/>
</dbReference>
<dbReference type="PIRSF" id="PIRSF005739">
    <property type="entry name" value="O-mtase"/>
    <property type="match status" value="1"/>
</dbReference>
<dbReference type="Gene3D" id="1.10.10.10">
    <property type="entry name" value="Winged helix-like DNA-binding domain superfamily/Winged helix DNA-binding domain"/>
    <property type="match status" value="1"/>
</dbReference>
<dbReference type="Proteomes" id="UP001632038">
    <property type="component" value="Unassembled WGS sequence"/>
</dbReference>
<feature type="domain" description="O-methyltransferase C-terminal" evidence="6">
    <location>
        <begin position="132"/>
        <end position="337"/>
    </location>
</feature>
<dbReference type="GO" id="GO:0009813">
    <property type="term" value="P:flavonoid biosynthetic process"/>
    <property type="evidence" value="ECO:0007669"/>
    <property type="project" value="UniProtKB-ARBA"/>
</dbReference>
<feature type="domain" description="O-methyltransferase dimerisation" evidence="7">
    <location>
        <begin position="15"/>
        <end position="109"/>
    </location>
</feature>
<dbReference type="Gene3D" id="3.40.50.150">
    <property type="entry name" value="Vaccinia Virus protein VP39"/>
    <property type="match status" value="1"/>
</dbReference>
<reference evidence="9" key="1">
    <citation type="journal article" date="2024" name="IScience">
        <title>Strigolactones Initiate the Formation of Haustorium-like Structures in Castilleja.</title>
        <authorList>
            <person name="Buerger M."/>
            <person name="Peterson D."/>
            <person name="Chory J."/>
        </authorList>
    </citation>
    <scope>NUCLEOTIDE SEQUENCE [LARGE SCALE GENOMIC DNA]</scope>
</reference>
<dbReference type="FunFam" id="3.40.50.150:FF:000061">
    <property type="entry name" value="Caffeic acid O-methyltransferase"/>
    <property type="match status" value="1"/>
</dbReference>
<evidence type="ECO:0000313" key="9">
    <source>
        <dbReference type="Proteomes" id="UP001632038"/>
    </source>
</evidence>
<feature type="active site" description="Proton acceptor" evidence="5">
    <location>
        <position position="261"/>
    </location>
</feature>
<dbReference type="PROSITE" id="PS51683">
    <property type="entry name" value="SAM_OMT_II"/>
    <property type="match status" value="1"/>
</dbReference>
<keyword evidence="1 8" id="KW-0489">Methyltransferase</keyword>
<evidence type="ECO:0000256" key="3">
    <source>
        <dbReference type="ARBA" id="ARBA00022691"/>
    </source>
</evidence>
<dbReference type="SUPFAM" id="SSF53335">
    <property type="entry name" value="S-adenosyl-L-methionine-dependent methyltransferases"/>
    <property type="match status" value="1"/>
</dbReference>
<evidence type="ECO:0000256" key="2">
    <source>
        <dbReference type="ARBA" id="ARBA00022679"/>
    </source>
</evidence>
<dbReference type="SUPFAM" id="SSF46785">
    <property type="entry name" value="Winged helix' DNA-binding domain"/>
    <property type="match status" value="1"/>
</dbReference>
<organism evidence="8 9">
    <name type="scientific">Castilleja foliolosa</name>
    <dbReference type="NCBI Taxonomy" id="1961234"/>
    <lineage>
        <taxon>Eukaryota</taxon>
        <taxon>Viridiplantae</taxon>
        <taxon>Streptophyta</taxon>
        <taxon>Embryophyta</taxon>
        <taxon>Tracheophyta</taxon>
        <taxon>Spermatophyta</taxon>
        <taxon>Magnoliopsida</taxon>
        <taxon>eudicotyledons</taxon>
        <taxon>Gunneridae</taxon>
        <taxon>Pentapetalae</taxon>
        <taxon>asterids</taxon>
        <taxon>lamiids</taxon>
        <taxon>Lamiales</taxon>
        <taxon>Orobanchaceae</taxon>
        <taxon>Pedicularideae</taxon>
        <taxon>Castillejinae</taxon>
        <taxon>Castilleja</taxon>
    </lineage>
</organism>
<evidence type="ECO:0000259" key="6">
    <source>
        <dbReference type="Pfam" id="PF00891"/>
    </source>
</evidence>
<dbReference type="AlphaFoldDB" id="A0ABD3E7G3"/>
<dbReference type="Pfam" id="PF08100">
    <property type="entry name" value="Dimerisation"/>
    <property type="match status" value="1"/>
</dbReference>
<protein>
    <submittedName>
        <fullName evidence="8">Caffeic acid 3-O-methyltransferase 2</fullName>
        <ecNumber evidence="8">2.1.1.68</ecNumber>
    </submittedName>
</protein>
<dbReference type="InterPro" id="IPR029063">
    <property type="entry name" value="SAM-dependent_MTases_sf"/>
</dbReference>
<dbReference type="GO" id="GO:0008757">
    <property type="term" value="F:S-adenosylmethionine-dependent methyltransferase activity"/>
    <property type="evidence" value="ECO:0007669"/>
    <property type="project" value="UniProtKB-ARBA"/>
</dbReference>
<dbReference type="InterPro" id="IPR001077">
    <property type="entry name" value="COMT_C"/>
</dbReference>
<evidence type="ECO:0000256" key="1">
    <source>
        <dbReference type="ARBA" id="ARBA00022603"/>
    </source>
</evidence>
<dbReference type="InterPro" id="IPR016461">
    <property type="entry name" value="COMT-like"/>
</dbReference>
<dbReference type="InterPro" id="IPR036390">
    <property type="entry name" value="WH_DNA-bd_sf"/>
</dbReference>
<comment type="similarity">
    <text evidence="4">Belongs to the class I-like SAM-binding methyltransferase superfamily. Cation-independent O-methyltransferase family. COMT subfamily.</text>
</comment>
<dbReference type="InterPro" id="IPR036388">
    <property type="entry name" value="WH-like_DNA-bd_sf"/>
</dbReference>
<dbReference type="InterPro" id="IPR012967">
    <property type="entry name" value="COMT_dimerisation"/>
</dbReference>
<dbReference type="PANTHER" id="PTHR11746">
    <property type="entry name" value="O-METHYLTRANSFERASE"/>
    <property type="match status" value="1"/>
</dbReference>